<reference evidence="3" key="1">
    <citation type="submission" date="2016-09" db="EMBL/GenBank/DDBJ databases">
        <authorList>
            <person name="Varghese N."/>
            <person name="Submissions S."/>
        </authorList>
    </citation>
    <scope>NUCLEOTIDE SEQUENCE [LARGE SCALE GENOMIC DNA]</scope>
    <source>
        <strain evidence="3">ANC 4466</strain>
    </source>
</reference>
<dbReference type="Proteomes" id="UP000219042">
    <property type="component" value="Unassembled WGS sequence"/>
</dbReference>
<dbReference type="AlphaFoldDB" id="A0A240E930"/>
<sequence>MRRILYIAIFSLIFLLIGLFLQFYLIEALPIALLGGCLGWAVAEFRRETNKA</sequence>
<dbReference type="EMBL" id="OANT01000003">
    <property type="protein sequence ID" value="SNX44400.1"/>
    <property type="molecule type" value="Genomic_DNA"/>
</dbReference>
<feature type="transmembrane region" description="Helical" evidence="1">
    <location>
        <begin position="5"/>
        <end position="26"/>
    </location>
</feature>
<proteinExistence type="predicted"/>
<accession>A0A240E930</accession>
<evidence type="ECO:0000313" key="2">
    <source>
        <dbReference type="EMBL" id="SNX44400.1"/>
    </source>
</evidence>
<organism evidence="2 3">
    <name type="scientific">Acinetobacter puyangensis</name>
    <dbReference type="NCBI Taxonomy" id="1096779"/>
    <lineage>
        <taxon>Bacteria</taxon>
        <taxon>Pseudomonadati</taxon>
        <taxon>Pseudomonadota</taxon>
        <taxon>Gammaproteobacteria</taxon>
        <taxon>Moraxellales</taxon>
        <taxon>Moraxellaceae</taxon>
        <taxon>Acinetobacter</taxon>
    </lineage>
</organism>
<protein>
    <submittedName>
        <fullName evidence="2">Uncharacterized protein</fullName>
    </submittedName>
</protein>
<name>A0A240E930_9GAMM</name>
<keyword evidence="1" id="KW-1133">Transmembrane helix</keyword>
<evidence type="ECO:0000313" key="3">
    <source>
        <dbReference type="Proteomes" id="UP000219042"/>
    </source>
</evidence>
<gene>
    <name evidence="2" type="ORF">SAMN05421731_103138</name>
</gene>
<keyword evidence="1" id="KW-0472">Membrane</keyword>
<keyword evidence="3" id="KW-1185">Reference proteome</keyword>
<evidence type="ECO:0000256" key="1">
    <source>
        <dbReference type="SAM" id="Phobius"/>
    </source>
</evidence>
<keyword evidence="1" id="KW-0812">Transmembrane</keyword>